<sequence length="139" mass="15344">MANKEGHGKGDDLQELEEREDMNKRLDEVVAMQKTISENIAVMQERVVERGMQRLDLGKEEEMSLQSEWIKANTATNDKTCYRCGGRGHFARVCPSEPEGNYNPFSDGGQGYQGRRGGGAVRRGGYGRGRGGYGRGRGG</sequence>
<name>A0A6P4ZGK5_BRABE</name>
<evidence type="ECO:0000259" key="3">
    <source>
        <dbReference type="PROSITE" id="PS50158"/>
    </source>
</evidence>
<proteinExistence type="predicted"/>
<evidence type="ECO:0000313" key="4">
    <source>
        <dbReference type="Proteomes" id="UP000515135"/>
    </source>
</evidence>
<dbReference type="GO" id="GO:0008270">
    <property type="term" value="F:zinc ion binding"/>
    <property type="evidence" value="ECO:0007669"/>
    <property type="project" value="UniProtKB-KW"/>
</dbReference>
<protein>
    <submittedName>
        <fullName evidence="5">Glycine-rich RNA-binding protein 8-like</fullName>
    </submittedName>
</protein>
<reference evidence="5" key="1">
    <citation type="submission" date="2025-08" db="UniProtKB">
        <authorList>
            <consortium name="RefSeq"/>
        </authorList>
    </citation>
    <scope>IDENTIFICATION</scope>
    <source>
        <tissue evidence="5">Gonad</tissue>
    </source>
</reference>
<dbReference type="Pfam" id="PF00098">
    <property type="entry name" value="zf-CCHC"/>
    <property type="match status" value="1"/>
</dbReference>
<dbReference type="OrthoDB" id="10347151at2759"/>
<feature type="region of interest" description="Disordered" evidence="2">
    <location>
        <begin position="102"/>
        <end position="139"/>
    </location>
</feature>
<dbReference type="KEGG" id="bbel:109474347"/>
<feature type="domain" description="CCHC-type" evidence="3">
    <location>
        <begin position="81"/>
        <end position="96"/>
    </location>
</feature>
<dbReference type="Proteomes" id="UP000515135">
    <property type="component" value="Unplaced"/>
</dbReference>
<evidence type="ECO:0000313" key="5">
    <source>
        <dbReference type="RefSeq" id="XP_019630202.1"/>
    </source>
</evidence>
<dbReference type="GO" id="GO:0003676">
    <property type="term" value="F:nucleic acid binding"/>
    <property type="evidence" value="ECO:0007669"/>
    <property type="project" value="InterPro"/>
</dbReference>
<organism evidence="4 5">
    <name type="scientific">Branchiostoma belcheri</name>
    <name type="common">Amphioxus</name>
    <dbReference type="NCBI Taxonomy" id="7741"/>
    <lineage>
        <taxon>Eukaryota</taxon>
        <taxon>Metazoa</taxon>
        <taxon>Chordata</taxon>
        <taxon>Cephalochordata</taxon>
        <taxon>Leptocardii</taxon>
        <taxon>Amphioxiformes</taxon>
        <taxon>Branchiostomatidae</taxon>
        <taxon>Branchiostoma</taxon>
    </lineage>
</organism>
<keyword evidence="1" id="KW-0863">Zinc-finger</keyword>
<keyword evidence="4" id="KW-1185">Reference proteome</keyword>
<dbReference type="InterPro" id="IPR036875">
    <property type="entry name" value="Znf_CCHC_sf"/>
</dbReference>
<gene>
    <name evidence="5" type="primary">LOC109474347</name>
</gene>
<dbReference type="SMART" id="SM00343">
    <property type="entry name" value="ZnF_C2HC"/>
    <property type="match status" value="1"/>
</dbReference>
<dbReference type="PROSITE" id="PS50158">
    <property type="entry name" value="ZF_CCHC"/>
    <property type="match status" value="1"/>
</dbReference>
<dbReference type="GeneID" id="109474347"/>
<accession>A0A6P4ZGK5</accession>
<evidence type="ECO:0000256" key="2">
    <source>
        <dbReference type="SAM" id="MobiDB-lite"/>
    </source>
</evidence>
<dbReference type="InterPro" id="IPR001878">
    <property type="entry name" value="Znf_CCHC"/>
</dbReference>
<dbReference type="Gene3D" id="4.10.60.10">
    <property type="entry name" value="Zinc finger, CCHC-type"/>
    <property type="match status" value="1"/>
</dbReference>
<dbReference type="RefSeq" id="XP_019630202.1">
    <property type="nucleotide sequence ID" value="XM_019774643.1"/>
</dbReference>
<feature type="region of interest" description="Disordered" evidence="2">
    <location>
        <begin position="1"/>
        <end position="22"/>
    </location>
</feature>
<dbReference type="AlphaFoldDB" id="A0A6P4ZGK5"/>
<feature type="compositionally biased region" description="Basic and acidic residues" evidence="2">
    <location>
        <begin position="1"/>
        <end position="12"/>
    </location>
</feature>
<feature type="non-terminal residue" evidence="5">
    <location>
        <position position="139"/>
    </location>
</feature>
<evidence type="ECO:0000256" key="1">
    <source>
        <dbReference type="PROSITE-ProRule" id="PRU00047"/>
    </source>
</evidence>
<dbReference type="SUPFAM" id="SSF57756">
    <property type="entry name" value="Retrovirus zinc finger-like domains"/>
    <property type="match status" value="1"/>
</dbReference>
<feature type="compositionally biased region" description="Gly residues" evidence="2">
    <location>
        <begin position="108"/>
        <end position="139"/>
    </location>
</feature>
<keyword evidence="1" id="KW-0862">Zinc</keyword>
<keyword evidence="1" id="KW-0479">Metal-binding</keyword>